<evidence type="ECO:0000313" key="2">
    <source>
        <dbReference type="EMBL" id="MBP2475312.1"/>
    </source>
</evidence>
<keyword evidence="1" id="KW-0812">Transmembrane</keyword>
<comment type="caution">
    <text evidence="2">The sequence shown here is derived from an EMBL/GenBank/DDBJ whole genome shotgun (WGS) entry which is preliminary data.</text>
</comment>
<keyword evidence="1" id="KW-0472">Membrane</keyword>
<evidence type="ECO:0008006" key="4">
    <source>
        <dbReference type="Google" id="ProtNLM"/>
    </source>
</evidence>
<proteinExistence type="predicted"/>
<name>A0ABS5AFF7_9PSEU</name>
<dbReference type="Proteomes" id="UP001519363">
    <property type="component" value="Unassembled WGS sequence"/>
</dbReference>
<gene>
    <name evidence="2" type="ORF">JOF53_004184</name>
</gene>
<sequence>MAEPAERHRRRATPAVSRAKAVSVIAGTLRWAGTVVAVLLVAHVVLTVGGANPANGITRFVASWADPLALGFRDLFVPEDPKARVLVNYGLAALVWLVVTSVVVRVVRRFG</sequence>
<keyword evidence="3" id="KW-1185">Reference proteome</keyword>
<organism evidence="2 3">
    <name type="scientific">Crossiella equi</name>
    <dbReference type="NCBI Taxonomy" id="130796"/>
    <lineage>
        <taxon>Bacteria</taxon>
        <taxon>Bacillati</taxon>
        <taxon>Actinomycetota</taxon>
        <taxon>Actinomycetes</taxon>
        <taxon>Pseudonocardiales</taxon>
        <taxon>Pseudonocardiaceae</taxon>
        <taxon>Crossiella</taxon>
    </lineage>
</organism>
<dbReference type="EMBL" id="JAGIOO010000001">
    <property type="protein sequence ID" value="MBP2475312.1"/>
    <property type="molecule type" value="Genomic_DNA"/>
</dbReference>
<accession>A0ABS5AFF7</accession>
<feature type="transmembrane region" description="Helical" evidence="1">
    <location>
        <begin position="86"/>
        <end position="107"/>
    </location>
</feature>
<evidence type="ECO:0000256" key="1">
    <source>
        <dbReference type="SAM" id="Phobius"/>
    </source>
</evidence>
<dbReference type="RefSeq" id="WP_086787323.1">
    <property type="nucleotide sequence ID" value="NZ_JAGIOO010000001.1"/>
</dbReference>
<keyword evidence="1" id="KW-1133">Transmembrane helix</keyword>
<protein>
    <recommendedName>
        <fullName evidence="4">YGGT family protein</fullName>
    </recommendedName>
</protein>
<reference evidence="2 3" key="1">
    <citation type="submission" date="2021-03" db="EMBL/GenBank/DDBJ databases">
        <title>Sequencing the genomes of 1000 actinobacteria strains.</title>
        <authorList>
            <person name="Klenk H.-P."/>
        </authorList>
    </citation>
    <scope>NUCLEOTIDE SEQUENCE [LARGE SCALE GENOMIC DNA]</scope>
    <source>
        <strain evidence="2 3">DSM 44580</strain>
    </source>
</reference>
<evidence type="ECO:0000313" key="3">
    <source>
        <dbReference type="Proteomes" id="UP001519363"/>
    </source>
</evidence>
<feature type="transmembrane region" description="Helical" evidence="1">
    <location>
        <begin position="21"/>
        <end position="46"/>
    </location>
</feature>